<dbReference type="Proteomes" id="UP000502041">
    <property type="component" value="Chromosome"/>
</dbReference>
<proteinExistence type="inferred from homology"/>
<dbReference type="EMBL" id="CP051461">
    <property type="protein sequence ID" value="QJC55921.1"/>
    <property type="molecule type" value="Genomic_DNA"/>
</dbReference>
<dbReference type="KEGG" id="pvac:HC248_01205"/>
<evidence type="ECO:0000313" key="6">
    <source>
        <dbReference type="Proteomes" id="UP000502041"/>
    </source>
</evidence>
<keyword evidence="2 5" id="KW-0808">Transferase</keyword>
<evidence type="ECO:0000256" key="1">
    <source>
        <dbReference type="ARBA" id="ARBA00010688"/>
    </source>
</evidence>
<evidence type="ECO:0000256" key="3">
    <source>
        <dbReference type="ARBA" id="ARBA00022777"/>
    </source>
</evidence>
<dbReference type="Pfam" id="PF00294">
    <property type="entry name" value="PfkB"/>
    <property type="match status" value="1"/>
</dbReference>
<organism evidence="5 6">
    <name type="scientific">Polaromonas vacuolata</name>
    <dbReference type="NCBI Taxonomy" id="37448"/>
    <lineage>
        <taxon>Bacteria</taxon>
        <taxon>Pseudomonadati</taxon>
        <taxon>Pseudomonadota</taxon>
        <taxon>Betaproteobacteria</taxon>
        <taxon>Burkholderiales</taxon>
        <taxon>Comamonadaceae</taxon>
        <taxon>Polaromonas</taxon>
    </lineage>
</organism>
<accession>A0A6H2H7S1</accession>
<feature type="domain" description="Carbohydrate kinase PfkB" evidence="4">
    <location>
        <begin position="29"/>
        <end position="279"/>
    </location>
</feature>
<dbReference type="AlphaFoldDB" id="A0A6H2H7S1"/>
<evidence type="ECO:0000313" key="5">
    <source>
        <dbReference type="EMBL" id="QJC55921.1"/>
    </source>
</evidence>
<dbReference type="GO" id="GO:0008673">
    <property type="term" value="F:2-dehydro-3-deoxygluconokinase activity"/>
    <property type="evidence" value="ECO:0007669"/>
    <property type="project" value="UniProtKB-EC"/>
</dbReference>
<evidence type="ECO:0000259" key="4">
    <source>
        <dbReference type="Pfam" id="PF00294"/>
    </source>
</evidence>
<dbReference type="RefSeq" id="WP_168921709.1">
    <property type="nucleotide sequence ID" value="NZ_CP051461.1"/>
</dbReference>
<name>A0A6H2H7S1_9BURK</name>
<keyword evidence="6" id="KW-1185">Reference proteome</keyword>
<dbReference type="InterPro" id="IPR011611">
    <property type="entry name" value="PfkB_dom"/>
</dbReference>
<dbReference type="InterPro" id="IPR050306">
    <property type="entry name" value="PfkB_Carbo_kinase"/>
</dbReference>
<dbReference type="EC" id="2.7.1.45" evidence="5"/>
<reference evidence="5 6" key="1">
    <citation type="submission" date="2020-04" db="EMBL/GenBank/DDBJ databases">
        <title>Complete genome of a Psychrophilic, Marine, Gas Vacuolate Bacterium Polaromonas vacuolata KCTC 22033T.</title>
        <authorList>
            <person name="Hwang K."/>
            <person name="Kim K.M."/>
        </authorList>
    </citation>
    <scope>NUCLEOTIDE SEQUENCE [LARGE SCALE GENOMIC DNA]</scope>
    <source>
        <strain evidence="5 6">KCTC 22033</strain>
    </source>
</reference>
<comment type="similarity">
    <text evidence="1">Belongs to the carbohydrate kinase PfkB family.</text>
</comment>
<protein>
    <submittedName>
        <fullName evidence="5">2-dehydro-3-deoxygluconokinase</fullName>
        <ecNumber evidence="5">2.7.1.45</ecNumber>
    </submittedName>
</protein>
<dbReference type="InterPro" id="IPR029056">
    <property type="entry name" value="Ribokinase-like"/>
</dbReference>
<dbReference type="PANTHER" id="PTHR43085">
    <property type="entry name" value="HEXOKINASE FAMILY MEMBER"/>
    <property type="match status" value="1"/>
</dbReference>
<keyword evidence="3 5" id="KW-0418">Kinase</keyword>
<dbReference type="SUPFAM" id="SSF53613">
    <property type="entry name" value="Ribokinase-like"/>
    <property type="match status" value="1"/>
</dbReference>
<sequence length="292" mass="29902">MTTKPAVQLCVAGLVYFEVFVPAIGLPAAGEEIFVNDIRLGLGGALNTASVASALGLSVRLAHPNGNGLSDIAIAQKISRLGISTLNWASRADPAISLVFSGVDDRAFVSAADITALADCNTLPSATWIHVPGLLEARYLAKPLAVAKAKGARISVSGSWAPDELAALSSLHGQPWDLLILNAKEAQLAVGDARKAPDLLLGAASNVVVTDGANGAFAYLNGRHVSCSGVPVMARDFTGAGDAFCAGLLNYLIRHPLGDNALAYACAVASRLLTQAGGVVENPAVLAGLEMK</sequence>
<evidence type="ECO:0000256" key="2">
    <source>
        <dbReference type="ARBA" id="ARBA00022679"/>
    </source>
</evidence>
<gene>
    <name evidence="5" type="primary">kdgK_1</name>
    <name evidence="5" type="ORF">HC248_01205</name>
</gene>
<dbReference type="PANTHER" id="PTHR43085:SF57">
    <property type="entry name" value="CARBOHYDRATE KINASE PFKB DOMAIN-CONTAINING PROTEIN"/>
    <property type="match status" value="1"/>
</dbReference>
<dbReference type="Gene3D" id="3.40.1190.20">
    <property type="match status" value="1"/>
</dbReference>